<sequence>MLSVTLPLRRLLLMLLAASSAIVVSGSILPRDANQGPVIDYCNLADGSQYYKVRIDIRNCRAKPAPLYFYDAKDNLNPCIGIDAVTKDHYDLSIPVAANVTLGVQSADKKVGRTVTVSRDDKGVTRAVVAGCSDASPAQTAGKDCDLPLYRMHFKRDPHHIGAQWGHGSDKDKGDLEWQCPITPLQDEKYVGVSLSIQSSDTNMFYKHGDKDKEDHPFLVLSYCPNPADNATGLWCQAV</sequence>
<reference evidence="2 3" key="1">
    <citation type="submission" date="2018-03" db="EMBL/GenBank/DDBJ databases">
        <authorList>
            <person name="Guldener U."/>
        </authorList>
    </citation>
    <scope>NUCLEOTIDE SEQUENCE [LARGE SCALE GENOMIC DNA]</scope>
    <source>
        <strain evidence="2 3">DAOM196992</strain>
    </source>
</reference>
<feature type="chain" id="PRO_5022959570" evidence="1">
    <location>
        <begin position="27"/>
        <end position="239"/>
    </location>
</feature>
<organism evidence="2 3">
    <name type="scientific">Pseudozyma flocculosa</name>
    <dbReference type="NCBI Taxonomy" id="84751"/>
    <lineage>
        <taxon>Eukaryota</taxon>
        <taxon>Fungi</taxon>
        <taxon>Dikarya</taxon>
        <taxon>Basidiomycota</taxon>
        <taxon>Ustilaginomycotina</taxon>
        <taxon>Ustilaginomycetes</taxon>
        <taxon>Ustilaginales</taxon>
        <taxon>Ustilaginaceae</taxon>
        <taxon>Pseudozyma</taxon>
    </lineage>
</organism>
<evidence type="ECO:0000256" key="1">
    <source>
        <dbReference type="SAM" id="SignalP"/>
    </source>
</evidence>
<dbReference type="Proteomes" id="UP000323386">
    <property type="component" value="Unassembled WGS sequence"/>
</dbReference>
<proteinExistence type="predicted"/>
<gene>
    <name evidence="2" type="ORF">PSFLO_02309</name>
</gene>
<name>A0A5C3EX92_9BASI</name>
<evidence type="ECO:0000313" key="2">
    <source>
        <dbReference type="EMBL" id="SPO36838.1"/>
    </source>
</evidence>
<keyword evidence="1" id="KW-0732">Signal</keyword>
<accession>A0A5C3EX92</accession>
<feature type="signal peptide" evidence="1">
    <location>
        <begin position="1"/>
        <end position="26"/>
    </location>
</feature>
<dbReference type="EMBL" id="OOIP01000005">
    <property type="protein sequence ID" value="SPO36838.1"/>
    <property type="molecule type" value="Genomic_DNA"/>
</dbReference>
<evidence type="ECO:0000313" key="3">
    <source>
        <dbReference type="Proteomes" id="UP000323386"/>
    </source>
</evidence>
<keyword evidence="3" id="KW-1185">Reference proteome</keyword>
<protein>
    <submittedName>
        <fullName evidence="2">Uncharacterized protein</fullName>
    </submittedName>
</protein>
<dbReference type="AlphaFoldDB" id="A0A5C3EX92"/>